<dbReference type="EMBL" id="PFEF01000001">
    <property type="protein sequence ID" value="PJE64932.1"/>
    <property type="molecule type" value="Genomic_DNA"/>
</dbReference>
<evidence type="ECO:0008006" key="4">
    <source>
        <dbReference type="Google" id="ProtNLM"/>
    </source>
</evidence>
<dbReference type="InterPro" id="IPR012902">
    <property type="entry name" value="N_methyl_site"/>
</dbReference>
<feature type="transmembrane region" description="Helical" evidence="1">
    <location>
        <begin position="16"/>
        <end position="35"/>
    </location>
</feature>
<dbReference type="AlphaFoldDB" id="A0A2M8KYH2"/>
<sequence>MNYLKHSSRGFTLTELLVAISIMVILTTVTLANYPRFGRTLAIERDAQLVALALRDAGARAAGTRISASGEFQSLFGVYFDTTPGNNNKYIIFSDINGDQFYTPGIGEELEFVFLSRGVKVDEICRLVKATPPPPEDCAIGSLSITFERPAPTIRVLGVGTSGGPPVNFGSGDFEIRLGVDGDTFRREVIIWTTGAISIEEL</sequence>
<keyword evidence="1" id="KW-0812">Transmembrane</keyword>
<proteinExistence type="predicted"/>
<dbReference type="NCBIfam" id="TIGR02532">
    <property type="entry name" value="IV_pilin_GFxxxE"/>
    <property type="match status" value="1"/>
</dbReference>
<comment type="caution">
    <text evidence="2">The sequence shown here is derived from an EMBL/GenBank/DDBJ whole genome shotgun (WGS) entry which is preliminary data.</text>
</comment>
<organism evidence="2 3">
    <name type="scientific">Candidatus Ryanbacteria bacterium CG10_big_fil_rev_8_21_14_0_10_43_42</name>
    <dbReference type="NCBI Taxonomy" id="1974864"/>
    <lineage>
        <taxon>Bacteria</taxon>
        <taxon>Candidatus Ryaniibacteriota</taxon>
    </lineage>
</organism>
<name>A0A2M8KYH2_9BACT</name>
<gene>
    <name evidence="2" type="ORF">COU90_00250</name>
</gene>
<dbReference type="SUPFAM" id="SSF54523">
    <property type="entry name" value="Pili subunits"/>
    <property type="match status" value="1"/>
</dbReference>
<protein>
    <recommendedName>
        <fullName evidence="4">General secretion pathway GspH domain-containing protein</fullName>
    </recommendedName>
</protein>
<evidence type="ECO:0000313" key="2">
    <source>
        <dbReference type="EMBL" id="PJE64932.1"/>
    </source>
</evidence>
<dbReference type="Proteomes" id="UP000229098">
    <property type="component" value="Unassembled WGS sequence"/>
</dbReference>
<evidence type="ECO:0000256" key="1">
    <source>
        <dbReference type="SAM" id="Phobius"/>
    </source>
</evidence>
<keyword evidence="1" id="KW-1133">Transmembrane helix</keyword>
<dbReference type="Pfam" id="PF07963">
    <property type="entry name" value="N_methyl"/>
    <property type="match status" value="1"/>
</dbReference>
<reference evidence="3" key="1">
    <citation type="submission" date="2017-09" db="EMBL/GenBank/DDBJ databases">
        <title>Depth-based differentiation of microbial function through sediment-hosted aquifers and enrichment of novel symbionts in the deep terrestrial subsurface.</title>
        <authorList>
            <person name="Probst A.J."/>
            <person name="Ladd B."/>
            <person name="Jarett J.K."/>
            <person name="Geller-Mcgrath D.E."/>
            <person name="Sieber C.M.K."/>
            <person name="Emerson J.B."/>
            <person name="Anantharaman K."/>
            <person name="Thomas B.C."/>
            <person name="Malmstrom R."/>
            <person name="Stieglmeier M."/>
            <person name="Klingl A."/>
            <person name="Woyke T."/>
            <person name="Ryan C.M."/>
            <person name="Banfield J.F."/>
        </authorList>
    </citation>
    <scope>NUCLEOTIDE SEQUENCE [LARGE SCALE GENOMIC DNA]</scope>
</reference>
<accession>A0A2M8KYH2</accession>
<evidence type="ECO:0000313" key="3">
    <source>
        <dbReference type="Proteomes" id="UP000229098"/>
    </source>
</evidence>
<keyword evidence="1" id="KW-0472">Membrane</keyword>
<dbReference type="InterPro" id="IPR045584">
    <property type="entry name" value="Pilin-like"/>
</dbReference>